<reference evidence="2" key="1">
    <citation type="submission" date="2016-10" db="EMBL/GenBank/DDBJ databases">
        <authorList>
            <person name="Varghese N."/>
            <person name="Submissions S."/>
        </authorList>
    </citation>
    <scope>NUCLEOTIDE SEQUENCE [LARGE SCALE GENOMIC DNA]</scope>
    <source>
        <strain evidence="2">DSM 17038</strain>
    </source>
</reference>
<name>A0A1I2Z892_9FIRM</name>
<gene>
    <name evidence="1" type="ORF">SAMN05660649_04794</name>
</gene>
<keyword evidence="2" id="KW-1185">Reference proteome</keyword>
<evidence type="ECO:0000313" key="1">
    <source>
        <dbReference type="EMBL" id="SFH33726.1"/>
    </source>
</evidence>
<accession>A0A1I2Z892</accession>
<evidence type="ECO:0000313" key="2">
    <source>
        <dbReference type="Proteomes" id="UP000199337"/>
    </source>
</evidence>
<dbReference type="Proteomes" id="UP000199337">
    <property type="component" value="Unassembled WGS sequence"/>
</dbReference>
<dbReference type="STRING" id="341036.SAMN05660649_04794"/>
<proteinExistence type="predicted"/>
<organism evidence="1 2">
    <name type="scientific">Desulfotruncus arcticus DSM 17038</name>
    <dbReference type="NCBI Taxonomy" id="1121424"/>
    <lineage>
        <taxon>Bacteria</taxon>
        <taxon>Bacillati</taxon>
        <taxon>Bacillota</taxon>
        <taxon>Clostridia</taxon>
        <taxon>Eubacteriales</taxon>
        <taxon>Desulfallaceae</taxon>
        <taxon>Desulfotruncus</taxon>
    </lineage>
</organism>
<dbReference type="EMBL" id="FOOX01000025">
    <property type="protein sequence ID" value="SFH33726.1"/>
    <property type="molecule type" value="Genomic_DNA"/>
</dbReference>
<sequence length="71" mass="8391">MEFTFELNVPFCAKCGKSRNPMDYFDTDITYFFCKLDDNGLPYESIEICENCYNQLSPAEKEKLNKNWVPM</sequence>
<protein>
    <submittedName>
        <fullName evidence="1">Uncharacterized protein</fullName>
    </submittedName>
</protein>
<dbReference type="AlphaFoldDB" id="A0A1I2Z892"/>